<reference evidence="2" key="1">
    <citation type="submission" date="2009-05" db="EMBL/GenBank/DDBJ databases">
        <title>The genome sequence of Ajellomyces capsulatus strain H143.</title>
        <authorList>
            <person name="Champion M."/>
            <person name="Cuomo C.A."/>
            <person name="Ma L.-J."/>
            <person name="Henn M.R."/>
            <person name="Sil A."/>
            <person name="Goldman B."/>
            <person name="Young S.K."/>
            <person name="Kodira C.D."/>
            <person name="Zeng Q."/>
            <person name="Koehrsen M."/>
            <person name="Alvarado L."/>
            <person name="Berlin A.M."/>
            <person name="Borenstein D."/>
            <person name="Chen Z."/>
            <person name="Engels R."/>
            <person name="Freedman E."/>
            <person name="Gellesch M."/>
            <person name="Goldberg J."/>
            <person name="Griggs A."/>
            <person name="Gujja S."/>
            <person name="Heiman D.I."/>
            <person name="Hepburn T.A."/>
            <person name="Howarth C."/>
            <person name="Jen D."/>
            <person name="Larson L."/>
            <person name="Lewis B."/>
            <person name="Mehta T."/>
            <person name="Park D."/>
            <person name="Pearson M."/>
            <person name="Roberts A."/>
            <person name="Saif S."/>
            <person name="Shea T.D."/>
            <person name="Shenoy N."/>
            <person name="Sisk P."/>
            <person name="Stolte C."/>
            <person name="Sykes S."/>
            <person name="Walk T."/>
            <person name="White J."/>
            <person name="Yandava C."/>
            <person name="Klein B."/>
            <person name="McEwen J.G."/>
            <person name="Puccia R."/>
            <person name="Goldman G.H."/>
            <person name="Felipe M.S."/>
            <person name="Nino-Vega G."/>
            <person name="San-Blas G."/>
            <person name="Taylor J.W."/>
            <person name="Mendoza L."/>
            <person name="Galagan J.E."/>
            <person name="Nusbaum C."/>
            <person name="Birren B.W."/>
        </authorList>
    </citation>
    <scope>NUCLEOTIDE SEQUENCE [LARGE SCALE GENOMIC DNA]</scope>
    <source>
        <strain evidence="2">H143</strain>
    </source>
</reference>
<dbReference type="HOGENOM" id="CLU_1854658_0_0_1"/>
<sequence>MPKTLTSQGARIYKDIRTRTAEAALQKKKTPLPSKVNGIPANGRAVPFVNIFENVARQMRIEITKPLLDFGPQLLHGFVDCIAEYDRGIACEPVVEKGNFISRIEDIKMDNIHNIRGSYYGDIHVSLGKVVSNDAEGV</sequence>
<accession>C6H697</accession>
<proteinExistence type="predicted"/>
<organism evidence="1 2">
    <name type="scientific">Ajellomyces capsulatus (strain H143)</name>
    <name type="common">Darling's disease fungus</name>
    <name type="synonym">Histoplasma capsulatum</name>
    <dbReference type="NCBI Taxonomy" id="544712"/>
    <lineage>
        <taxon>Eukaryota</taxon>
        <taxon>Fungi</taxon>
        <taxon>Dikarya</taxon>
        <taxon>Ascomycota</taxon>
        <taxon>Pezizomycotina</taxon>
        <taxon>Eurotiomycetes</taxon>
        <taxon>Eurotiomycetidae</taxon>
        <taxon>Onygenales</taxon>
        <taxon>Ajellomycetaceae</taxon>
        <taxon>Histoplasma</taxon>
    </lineage>
</organism>
<dbReference type="AlphaFoldDB" id="C6H697"/>
<protein>
    <submittedName>
        <fullName evidence="1">Uncharacterized protein</fullName>
    </submittedName>
</protein>
<dbReference type="Proteomes" id="UP000002624">
    <property type="component" value="Unassembled WGS sequence"/>
</dbReference>
<evidence type="ECO:0000313" key="2">
    <source>
        <dbReference type="Proteomes" id="UP000002624"/>
    </source>
</evidence>
<evidence type="ECO:0000313" key="1">
    <source>
        <dbReference type="EMBL" id="EER43918.1"/>
    </source>
</evidence>
<name>C6H697_AJECH</name>
<gene>
    <name evidence="1" type="ORF">HCDG_01948</name>
</gene>
<dbReference type="VEuPathDB" id="FungiDB:HCDG_01948"/>
<dbReference type="EMBL" id="GG692420">
    <property type="protein sequence ID" value="EER43918.1"/>
    <property type="molecule type" value="Genomic_DNA"/>
</dbReference>